<feature type="domain" description="Peptidase M16 C-terminal" evidence="1">
    <location>
        <begin position="184"/>
        <end position="358"/>
    </location>
</feature>
<dbReference type="PANTHER" id="PTHR11851">
    <property type="entry name" value="METALLOPROTEASE"/>
    <property type="match status" value="1"/>
</dbReference>
<reference evidence="2" key="1">
    <citation type="submission" date="2020-02" db="EMBL/GenBank/DDBJ databases">
        <authorList>
            <person name="Shen X.-R."/>
            <person name="Zhang Y.-X."/>
        </authorList>
    </citation>
    <scope>NUCLEOTIDE SEQUENCE</scope>
    <source>
        <strain evidence="2">SYP-B3998</strain>
    </source>
</reference>
<dbReference type="PANTHER" id="PTHR11851:SF186">
    <property type="entry name" value="INACTIVE METALLOPROTEASE YMFF-RELATED"/>
    <property type="match status" value="1"/>
</dbReference>
<evidence type="ECO:0000313" key="2">
    <source>
        <dbReference type="EMBL" id="NEW05610.1"/>
    </source>
</evidence>
<proteinExistence type="predicted"/>
<dbReference type="InterPro" id="IPR050361">
    <property type="entry name" value="MPP/UQCRC_Complex"/>
</dbReference>
<name>A0A6G3ZU68_9BACL</name>
<protein>
    <submittedName>
        <fullName evidence="2">Insulinase family protein</fullName>
    </submittedName>
</protein>
<dbReference type="NCBIfam" id="NF047422">
    <property type="entry name" value="YfmF_fam"/>
    <property type="match status" value="1"/>
</dbReference>
<dbReference type="InterPro" id="IPR011249">
    <property type="entry name" value="Metalloenz_LuxS/M16"/>
</dbReference>
<dbReference type="Pfam" id="PF05193">
    <property type="entry name" value="Peptidase_M16_C"/>
    <property type="match status" value="1"/>
</dbReference>
<evidence type="ECO:0000259" key="1">
    <source>
        <dbReference type="Pfam" id="PF05193"/>
    </source>
</evidence>
<dbReference type="InterPro" id="IPR007863">
    <property type="entry name" value="Peptidase_M16_C"/>
</dbReference>
<accession>A0A6G3ZU68</accession>
<dbReference type="SUPFAM" id="SSF63411">
    <property type="entry name" value="LuxS/MPP-like metallohydrolase"/>
    <property type="match status" value="2"/>
</dbReference>
<dbReference type="AlphaFoldDB" id="A0A6G3ZU68"/>
<sequence>MKQIHFQRSTWNHIRLHVLPTDQFKTFAISVYIGRPLAEETVTTTALTPFVLRRGTESLPETQQFREHLDDLYGAGFGFDIYKRGDYQIVQMRMDIINDRFVSSNESLLKKGLEFVGETLTSPAQENGHFRTKYVDAEKQTLQKRIEAVINDKVRYAAERCLEEMCSEEPYRLHALGKIQALESINSQNLYEQYKDWIENAPIDIYVVGNTSLEEVEAIVKQAFTIERTKDVGYETVIQKGLSREVKTVVERLDVNQGKLNMGLRTNVSYGDDQYPVALMYNGVLGGYPHSKLFINVREKASLAYYASSRFDGHKGILTLQSGIETENYEKAVDIIKKQLQAMEQGQISDTEMSQTRAMISNQLRELQDSAFELISFDFNAILSGKERTVTDLIASVEQIEVSAIAEVAKRVQLDTIYFLRDQKGE</sequence>
<organism evidence="2">
    <name type="scientific">Paenibacillus sp. SYP-B3998</name>
    <dbReference type="NCBI Taxonomy" id="2678564"/>
    <lineage>
        <taxon>Bacteria</taxon>
        <taxon>Bacillati</taxon>
        <taxon>Bacillota</taxon>
        <taxon>Bacilli</taxon>
        <taxon>Bacillales</taxon>
        <taxon>Paenibacillaceae</taxon>
        <taxon>Paenibacillus</taxon>
    </lineage>
</organism>
<comment type="caution">
    <text evidence="2">The sequence shown here is derived from an EMBL/GenBank/DDBJ whole genome shotgun (WGS) entry which is preliminary data.</text>
</comment>
<gene>
    <name evidence="2" type="ORF">GK047_06195</name>
</gene>
<dbReference type="GO" id="GO:0046872">
    <property type="term" value="F:metal ion binding"/>
    <property type="evidence" value="ECO:0007669"/>
    <property type="project" value="InterPro"/>
</dbReference>
<dbReference type="RefSeq" id="WP_163942652.1">
    <property type="nucleotide sequence ID" value="NZ_JAAIKC010000001.1"/>
</dbReference>
<dbReference type="Gene3D" id="3.30.830.10">
    <property type="entry name" value="Metalloenzyme, LuxS/M16 peptidase-like"/>
    <property type="match status" value="2"/>
</dbReference>
<dbReference type="EMBL" id="JAAIKC010000001">
    <property type="protein sequence ID" value="NEW05610.1"/>
    <property type="molecule type" value="Genomic_DNA"/>
</dbReference>